<organism evidence="2 3">
    <name type="scientific">Flavobacterium terrae</name>
    <dbReference type="NCBI Taxonomy" id="415425"/>
    <lineage>
        <taxon>Bacteria</taxon>
        <taxon>Pseudomonadati</taxon>
        <taxon>Bacteroidota</taxon>
        <taxon>Flavobacteriia</taxon>
        <taxon>Flavobacteriales</taxon>
        <taxon>Flavobacteriaceae</taxon>
        <taxon>Flavobacterium</taxon>
    </lineage>
</organism>
<keyword evidence="1" id="KW-0812">Transmembrane</keyword>
<keyword evidence="3" id="KW-1185">Reference proteome</keyword>
<dbReference type="OrthoDB" id="327939at2"/>
<evidence type="ECO:0000313" key="2">
    <source>
        <dbReference type="EMBL" id="SHI70135.1"/>
    </source>
</evidence>
<keyword evidence="1" id="KW-0472">Membrane</keyword>
<dbReference type="AlphaFoldDB" id="A0A1M6DAE2"/>
<feature type="transmembrane region" description="Helical" evidence="1">
    <location>
        <begin position="41"/>
        <end position="59"/>
    </location>
</feature>
<dbReference type="EMBL" id="FQZI01000002">
    <property type="protein sequence ID" value="SHI70135.1"/>
    <property type="molecule type" value="Genomic_DNA"/>
</dbReference>
<feature type="transmembrane region" description="Helical" evidence="1">
    <location>
        <begin position="65"/>
        <end position="85"/>
    </location>
</feature>
<reference evidence="3" key="1">
    <citation type="submission" date="2016-11" db="EMBL/GenBank/DDBJ databases">
        <authorList>
            <person name="Varghese N."/>
            <person name="Submissions S."/>
        </authorList>
    </citation>
    <scope>NUCLEOTIDE SEQUENCE [LARGE SCALE GENOMIC DNA]</scope>
    <source>
        <strain evidence="3">DSM 18829</strain>
    </source>
</reference>
<evidence type="ECO:0000313" key="3">
    <source>
        <dbReference type="Proteomes" id="UP000184488"/>
    </source>
</evidence>
<proteinExistence type="predicted"/>
<name>A0A1M6DAE2_9FLAO</name>
<dbReference type="PANTHER" id="PTHR36974:SF1">
    <property type="entry name" value="DOXX FAMILY MEMBRANE PROTEIN"/>
    <property type="match status" value="1"/>
</dbReference>
<dbReference type="PANTHER" id="PTHR36974">
    <property type="entry name" value="MEMBRANE PROTEIN-RELATED"/>
    <property type="match status" value="1"/>
</dbReference>
<gene>
    <name evidence="2" type="ORF">SAMN05444363_1331</name>
</gene>
<dbReference type="RefSeq" id="WP_073309746.1">
    <property type="nucleotide sequence ID" value="NZ_FQZI01000002.1"/>
</dbReference>
<sequence>MGLPWHLYAMALLYIIAGINHFRVPKLYYKIIPPYFSNQKLLNIVSGIAEIILGIALCIPQLSQYAAWGIIILLIAIFPANIYMYQNDKAALGLPKWARILRLPLQFLLIYWAFQYTC</sequence>
<feature type="transmembrane region" description="Helical" evidence="1">
    <location>
        <begin position="97"/>
        <end position="114"/>
    </location>
</feature>
<dbReference type="Proteomes" id="UP000184488">
    <property type="component" value="Unassembled WGS sequence"/>
</dbReference>
<protein>
    <submittedName>
        <fullName evidence="2">Uncharacterized membrane protein</fullName>
    </submittedName>
</protein>
<feature type="transmembrane region" description="Helical" evidence="1">
    <location>
        <begin position="6"/>
        <end position="29"/>
    </location>
</feature>
<evidence type="ECO:0000256" key="1">
    <source>
        <dbReference type="SAM" id="Phobius"/>
    </source>
</evidence>
<dbReference type="STRING" id="415425.SAMN05444363_1331"/>
<accession>A0A1M6DAE2</accession>
<keyword evidence="1" id="KW-1133">Transmembrane helix</keyword>